<dbReference type="VEuPathDB" id="FungiDB:BO97DRAFT_473000"/>
<accession>A0A395HKM1</accession>
<name>A0A395HKM1_ASPHC</name>
<dbReference type="PANTHER" id="PTHR42791">
    <property type="entry name" value="GNAT FAMILY ACETYLTRANSFERASE"/>
    <property type="match status" value="1"/>
</dbReference>
<dbReference type="CDD" id="cd04301">
    <property type="entry name" value="NAT_SF"/>
    <property type="match status" value="1"/>
</dbReference>
<dbReference type="GO" id="GO:0016747">
    <property type="term" value="F:acyltransferase activity, transferring groups other than amino-acyl groups"/>
    <property type="evidence" value="ECO:0007669"/>
    <property type="project" value="InterPro"/>
</dbReference>
<dbReference type="Pfam" id="PF00583">
    <property type="entry name" value="Acetyltransf_1"/>
    <property type="match status" value="1"/>
</dbReference>
<keyword evidence="3" id="KW-1185">Reference proteome</keyword>
<evidence type="ECO:0000313" key="2">
    <source>
        <dbReference type="EMBL" id="RAL08491.1"/>
    </source>
</evidence>
<evidence type="ECO:0000313" key="3">
    <source>
        <dbReference type="Proteomes" id="UP000248961"/>
    </source>
</evidence>
<feature type="domain" description="N-acetyltransferase" evidence="1">
    <location>
        <begin position="175"/>
        <end position="257"/>
    </location>
</feature>
<proteinExistence type="predicted"/>
<reference evidence="2 3" key="1">
    <citation type="submission" date="2018-02" db="EMBL/GenBank/DDBJ databases">
        <title>The genomes of Aspergillus section Nigri reveals drivers in fungal speciation.</title>
        <authorList>
            <consortium name="DOE Joint Genome Institute"/>
            <person name="Vesth T.C."/>
            <person name="Nybo J."/>
            <person name="Theobald S."/>
            <person name="Brandl J."/>
            <person name="Frisvad J.C."/>
            <person name="Nielsen K.F."/>
            <person name="Lyhne E.K."/>
            <person name="Kogle M.E."/>
            <person name="Kuo A."/>
            <person name="Riley R."/>
            <person name="Clum A."/>
            <person name="Nolan M."/>
            <person name="Lipzen A."/>
            <person name="Salamov A."/>
            <person name="Henrissat B."/>
            <person name="Wiebenga A."/>
            <person name="De vries R.P."/>
            <person name="Grigoriev I.V."/>
            <person name="Mortensen U.H."/>
            <person name="Andersen M.R."/>
            <person name="Baker S.E."/>
        </authorList>
    </citation>
    <scope>NUCLEOTIDE SEQUENCE [LARGE SCALE GENOMIC DNA]</scope>
    <source>
        <strain evidence="2 3">CBS 101889</strain>
    </source>
</reference>
<dbReference type="PROSITE" id="PS51186">
    <property type="entry name" value="GNAT"/>
    <property type="match status" value="1"/>
</dbReference>
<dbReference type="AlphaFoldDB" id="A0A395HKM1"/>
<dbReference type="STRING" id="1450537.A0A395HKM1"/>
<dbReference type="EMBL" id="KZ824313">
    <property type="protein sequence ID" value="RAL08491.1"/>
    <property type="molecule type" value="Genomic_DNA"/>
</dbReference>
<dbReference type="OrthoDB" id="2832510at2759"/>
<dbReference type="SUPFAM" id="SSF55729">
    <property type="entry name" value="Acyl-CoA N-acyltransferases (Nat)"/>
    <property type="match status" value="1"/>
</dbReference>
<organism evidence="2 3">
    <name type="scientific">Aspergillus homomorphus (strain CBS 101889)</name>
    <dbReference type="NCBI Taxonomy" id="1450537"/>
    <lineage>
        <taxon>Eukaryota</taxon>
        <taxon>Fungi</taxon>
        <taxon>Dikarya</taxon>
        <taxon>Ascomycota</taxon>
        <taxon>Pezizomycotina</taxon>
        <taxon>Eurotiomycetes</taxon>
        <taxon>Eurotiomycetidae</taxon>
        <taxon>Eurotiales</taxon>
        <taxon>Aspergillaceae</taxon>
        <taxon>Aspergillus</taxon>
        <taxon>Aspergillus subgen. Circumdati</taxon>
    </lineage>
</organism>
<gene>
    <name evidence="2" type="ORF">BO97DRAFT_473000</name>
</gene>
<dbReference type="GeneID" id="37204489"/>
<dbReference type="InterPro" id="IPR052523">
    <property type="entry name" value="Trichothecene_AcTrans"/>
</dbReference>
<evidence type="ECO:0000259" key="1">
    <source>
        <dbReference type="PROSITE" id="PS51186"/>
    </source>
</evidence>
<protein>
    <recommendedName>
        <fullName evidence="1">N-acetyltransferase domain-containing protein</fullName>
    </recommendedName>
</protein>
<sequence length="259" mass="28783">MSNEQTSKAHSNQNAVRVEPITAAEDFDRFFEITALAFGHQVKDGVWCAMNPGWDTPEGQKSGSSRLAARWSSTTTDRYSRPNAIFLKAVVPSQGATEGDEEIAGVAVWVQASQLEGHGDAPATDIGSTMDLEALFPGNPAEQRYLRQVDLSLRRRRIEFVREIATTSSPAVMVLDLCAVDPAFQRRGVATKLVEWGLQEARQRGGIEAILEASSMGRHVYRKLGFEQDGGEFRYDVDDEFRDRERPSNVFMRTGRPAM</sequence>
<dbReference type="InterPro" id="IPR000182">
    <property type="entry name" value="GNAT_dom"/>
</dbReference>
<dbReference type="InterPro" id="IPR016181">
    <property type="entry name" value="Acyl_CoA_acyltransferase"/>
</dbReference>
<dbReference type="Gene3D" id="3.40.630.30">
    <property type="match status" value="1"/>
</dbReference>
<dbReference type="PANTHER" id="PTHR42791:SF14">
    <property type="entry name" value="N-ACETYLTRANSFERASE DOMAIN-CONTAINING PROTEIN"/>
    <property type="match status" value="1"/>
</dbReference>
<dbReference type="Proteomes" id="UP000248961">
    <property type="component" value="Unassembled WGS sequence"/>
</dbReference>
<dbReference type="RefSeq" id="XP_025547645.1">
    <property type="nucleotide sequence ID" value="XM_025700200.1"/>
</dbReference>